<dbReference type="InterPro" id="IPR047641">
    <property type="entry name" value="ABC_transpr_MalK/UgpC-like"/>
</dbReference>
<evidence type="ECO:0000256" key="5">
    <source>
        <dbReference type="ARBA" id="ARBA00023136"/>
    </source>
</evidence>
<proteinExistence type="predicted"/>
<keyword evidence="2" id="KW-1003">Cell membrane</keyword>
<sequence>MQLALENVSTKYGAQDHLYPMSLELVPGTINVLLGTTQAGKTSLMRVMAGLDRPTHGKVIAGGKDVTGLPVRQRDLAMVYQQFINYPSFTVFDNIASPLRIKRVPEAEIRTRVERMAERLHISAHLDKLPAQLSGGQQQRTALARALIKESALLLLDEPLVNLDYKLREELRKELGALFAEGKTTVVYATTEPLEALQLGGHTVLLHEGRLLQHGATLDVFNAPNSIQSARTFSDPPINLIPATVGTDGMARVAPDLAIPLNEIQRRQAAQHGEVTLGLRAHSLRLAPLHADDFPIDAKVELAEISGSETYVHLQRGAIGLVAQLTGVHNLDLGVPCAVYLRPDELFVFAPGGALLFAPDHANAQQEGA</sequence>
<evidence type="ECO:0000256" key="2">
    <source>
        <dbReference type="ARBA" id="ARBA00022475"/>
    </source>
</evidence>
<keyword evidence="1" id="KW-0813">Transport</keyword>
<dbReference type="InterPro" id="IPR003593">
    <property type="entry name" value="AAA+_ATPase"/>
</dbReference>
<dbReference type="SMART" id="SM00382">
    <property type="entry name" value="AAA"/>
    <property type="match status" value="1"/>
</dbReference>
<dbReference type="Proteomes" id="UP000621455">
    <property type="component" value="Unassembled WGS sequence"/>
</dbReference>
<dbReference type="PANTHER" id="PTHR43875">
    <property type="entry name" value="MALTODEXTRIN IMPORT ATP-BINDING PROTEIN MSMX"/>
    <property type="match status" value="1"/>
</dbReference>
<dbReference type="Pfam" id="PF00005">
    <property type="entry name" value="ABC_tran"/>
    <property type="match status" value="1"/>
</dbReference>
<organism evidence="7 8">
    <name type="scientific">Massilia frigida</name>
    <dbReference type="NCBI Taxonomy" id="2609281"/>
    <lineage>
        <taxon>Bacteria</taxon>
        <taxon>Pseudomonadati</taxon>
        <taxon>Pseudomonadota</taxon>
        <taxon>Betaproteobacteria</taxon>
        <taxon>Burkholderiales</taxon>
        <taxon>Oxalobacteraceae</taxon>
        <taxon>Telluria group</taxon>
        <taxon>Massilia</taxon>
    </lineage>
</organism>
<dbReference type="Gene3D" id="2.40.50.140">
    <property type="entry name" value="Nucleic acid-binding proteins"/>
    <property type="match status" value="1"/>
</dbReference>
<dbReference type="SUPFAM" id="SSF52540">
    <property type="entry name" value="P-loop containing nucleoside triphosphate hydrolases"/>
    <property type="match status" value="1"/>
</dbReference>
<evidence type="ECO:0000313" key="8">
    <source>
        <dbReference type="Proteomes" id="UP000621455"/>
    </source>
</evidence>
<dbReference type="SUPFAM" id="SSF50331">
    <property type="entry name" value="MOP-like"/>
    <property type="match status" value="1"/>
</dbReference>
<evidence type="ECO:0000256" key="4">
    <source>
        <dbReference type="ARBA" id="ARBA00022840"/>
    </source>
</evidence>
<keyword evidence="5" id="KW-0472">Membrane</keyword>
<gene>
    <name evidence="7" type="ORF">F2P44_29840</name>
</gene>
<dbReference type="RefSeq" id="WP_167093113.1">
    <property type="nucleotide sequence ID" value="NZ_WHJG01000052.1"/>
</dbReference>
<dbReference type="Gene3D" id="3.40.50.300">
    <property type="entry name" value="P-loop containing nucleotide triphosphate hydrolases"/>
    <property type="match status" value="1"/>
</dbReference>
<dbReference type="PROSITE" id="PS50893">
    <property type="entry name" value="ABC_TRANSPORTER_2"/>
    <property type="match status" value="1"/>
</dbReference>
<dbReference type="EMBL" id="WHJG01000052">
    <property type="protein sequence ID" value="NHZ83436.1"/>
    <property type="molecule type" value="Genomic_DNA"/>
</dbReference>
<dbReference type="InterPro" id="IPR008995">
    <property type="entry name" value="Mo/tungstate-bd_C_term_dom"/>
</dbReference>
<dbReference type="InterPro" id="IPR012340">
    <property type="entry name" value="NA-bd_OB-fold"/>
</dbReference>
<comment type="caution">
    <text evidence="7">The sequence shown here is derived from an EMBL/GenBank/DDBJ whole genome shotgun (WGS) entry which is preliminary data.</text>
</comment>
<protein>
    <submittedName>
        <fullName evidence="7">ATP-binding cassette domain-containing protein</fullName>
    </submittedName>
</protein>
<dbReference type="InterPro" id="IPR015853">
    <property type="entry name" value="ABC_transpr_FbpC"/>
</dbReference>
<evidence type="ECO:0000256" key="1">
    <source>
        <dbReference type="ARBA" id="ARBA00022448"/>
    </source>
</evidence>
<feature type="domain" description="ABC transporter" evidence="6">
    <location>
        <begin position="3"/>
        <end position="233"/>
    </location>
</feature>
<accession>A0ABX0NIH9</accession>
<dbReference type="InterPro" id="IPR027417">
    <property type="entry name" value="P-loop_NTPase"/>
</dbReference>
<keyword evidence="4 7" id="KW-0067">ATP-binding</keyword>
<dbReference type="PANTHER" id="PTHR43875:SF1">
    <property type="entry name" value="OSMOPROTECTIVE COMPOUNDS UPTAKE ATP-BINDING PROTEIN GGTA"/>
    <property type="match status" value="1"/>
</dbReference>
<dbReference type="GO" id="GO:0005524">
    <property type="term" value="F:ATP binding"/>
    <property type="evidence" value="ECO:0007669"/>
    <property type="project" value="UniProtKB-KW"/>
</dbReference>
<evidence type="ECO:0000259" key="6">
    <source>
        <dbReference type="PROSITE" id="PS50893"/>
    </source>
</evidence>
<name>A0ABX0NIH9_9BURK</name>
<reference evidence="7 8" key="1">
    <citation type="submission" date="2019-10" db="EMBL/GenBank/DDBJ databases">
        <title>Taxonomy of Antarctic Massilia spp.: description of Massilia rubra sp. nov., Massilia aquatica sp. nov., Massilia mucilaginosa sp. nov., Massilia frigida sp. nov. isolated from streams, lakes and regoliths.</title>
        <authorList>
            <person name="Holochova P."/>
            <person name="Sedlacek I."/>
            <person name="Kralova S."/>
            <person name="Maslanova I."/>
            <person name="Busse H.-J."/>
            <person name="Stankova E."/>
            <person name="Vrbovska V."/>
            <person name="Kovarovic V."/>
            <person name="Bartak M."/>
            <person name="Svec P."/>
            <person name="Pantucek R."/>
        </authorList>
    </citation>
    <scope>NUCLEOTIDE SEQUENCE [LARGE SCALE GENOMIC DNA]</scope>
    <source>
        <strain evidence="7 8">CCM 8695</strain>
    </source>
</reference>
<keyword evidence="8" id="KW-1185">Reference proteome</keyword>
<evidence type="ECO:0000256" key="3">
    <source>
        <dbReference type="ARBA" id="ARBA00022741"/>
    </source>
</evidence>
<dbReference type="InterPro" id="IPR003439">
    <property type="entry name" value="ABC_transporter-like_ATP-bd"/>
</dbReference>
<dbReference type="Gene3D" id="2.40.50.100">
    <property type="match status" value="1"/>
</dbReference>
<dbReference type="CDD" id="cd03259">
    <property type="entry name" value="ABC_Carb_Solutes_like"/>
    <property type="match status" value="1"/>
</dbReference>
<keyword evidence="3" id="KW-0547">Nucleotide-binding</keyword>
<evidence type="ECO:0000313" key="7">
    <source>
        <dbReference type="EMBL" id="NHZ83436.1"/>
    </source>
</evidence>